<proteinExistence type="inferred from homology"/>
<protein>
    <submittedName>
        <fullName evidence="9">Fur family transcriptional regulator, zinc uptake regulator</fullName>
    </submittedName>
</protein>
<evidence type="ECO:0000256" key="5">
    <source>
        <dbReference type="ARBA" id="ARBA00023125"/>
    </source>
</evidence>
<dbReference type="Gene3D" id="1.10.10.10">
    <property type="entry name" value="Winged helix-like DNA-binding domain superfamily/Winged helix DNA-binding domain"/>
    <property type="match status" value="1"/>
</dbReference>
<evidence type="ECO:0000256" key="7">
    <source>
        <dbReference type="PIRSR" id="PIRSR602481-1"/>
    </source>
</evidence>
<dbReference type="PANTHER" id="PTHR33202:SF6">
    <property type="entry name" value="ZINC UPTAKE REGULATION PROTEIN"/>
    <property type="match status" value="1"/>
</dbReference>
<dbReference type="SUPFAM" id="SSF46785">
    <property type="entry name" value="Winged helix' DNA-binding domain"/>
    <property type="match status" value="1"/>
</dbReference>
<dbReference type="GO" id="GO:0003700">
    <property type="term" value="F:DNA-binding transcription factor activity"/>
    <property type="evidence" value="ECO:0007669"/>
    <property type="project" value="InterPro"/>
</dbReference>
<gene>
    <name evidence="9" type="ORF">SAMN05660750_03629</name>
</gene>
<feature type="binding site" evidence="7">
    <location>
        <position position="143"/>
    </location>
    <ligand>
        <name>Zn(2+)</name>
        <dbReference type="ChEBI" id="CHEBI:29105"/>
    </ligand>
</feature>
<dbReference type="Pfam" id="PF01475">
    <property type="entry name" value="FUR"/>
    <property type="match status" value="1"/>
</dbReference>
<keyword evidence="5" id="KW-0238">DNA-binding</keyword>
<evidence type="ECO:0000313" key="10">
    <source>
        <dbReference type="Proteomes" id="UP000190130"/>
    </source>
</evidence>
<feature type="binding site" evidence="7">
    <location>
        <position position="183"/>
    </location>
    <ligand>
        <name>Zn(2+)</name>
        <dbReference type="ChEBI" id="CHEBI:29105"/>
    </ligand>
</feature>
<organism evidence="9 10">
    <name type="scientific">Bosea thiooxidans</name>
    <dbReference type="NCBI Taxonomy" id="53254"/>
    <lineage>
        <taxon>Bacteria</taxon>
        <taxon>Pseudomonadati</taxon>
        <taxon>Pseudomonadota</taxon>
        <taxon>Alphaproteobacteria</taxon>
        <taxon>Hyphomicrobiales</taxon>
        <taxon>Boseaceae</taxon>
        <taxon>Bosea</taxon>
    </lineage>
</organism>
<dbReference type="GO" id="GO:0000976">
    <property type="term" value="F:transcription cis-regulatory region binding"/>
    <property type="evidence" value="ECO:0007669"/>
    <property type="project" value="TreeGrafter"/>
</dbReference>
<dbReference type="Gene3D" id="3.30.1490.190">
    <property type="match status" value="1"/>
</dbReference>
<keyword evidence="6" id="KW-0804">Transcription</keyword>
<evidence type="ECO:0000256" key="6">
    <source>
        <dbReference type="ARBA" id="ARBA00023163"/>
    </source>
</evidence>
<name>A0A1T5FYH4_9HYPH</name>
<dbReference type="InterPro" id="IPR036390">
    <property type="entry name" value="WH_DNA-bd_sf"/>
</dbReference>
<feature type="binding site" evidence="7">
    <location>
        <position position="180"/>
    </location>
    <ligand>
        <name>Zn(2+)</name>
        <dbReference type="ChEBI" id="CHEBI:29105"/>
    </ligand>
</feature>
<dbReference type="InterPro" id="IPR043135">
    <property type="entry name" value="Fur_C"/>
</dbReference>
<dbReference type="GO" id="GO:0008270">
    <property type="term" value="F:zinc ion binding"/>
    <property type="evidence" value="ECO:0007669"/>
    <property type="project" value="TreeGrafter"/>
</dbReference>
<dbReference type="GO" id="GO:0045892">
    <property type="term" value="P:negative regulation of DNA-templated transcription"/>
    <property type="evidence" value="ECO:0007669"/>
    <property type="project" value="TreeGrafter"/>
</dbReference>
<dbReference type="InterPro" id="IPR036388">
    <property type="entry name" value="WH-like_DNA-bd_sf"/>
</dbReference>
<keyword evidence="4" id="KW-0805">Transcription regulation</keyword>
<keyword evidence="7" id="KW-0479">Metal-binding</keyword>
<feature type="compositionally biased region" description="Basic and acidic residues" evidence="8">
    <location>
        <begin position="18"/>
        <end position="38"/>
    </location>
</feature>
<comment type="similarity">
    <text evidence="1">Belongs to the Fur family.</text>
</comment>
<comment type="cofactor">
    <cofactor evidence="7">
        <name>Zn(2+)</name>
        <dbReference type="ChEBI" id="CHEBI:29105"/>
    </cofactor>
    <text evidence="7">Binds 1 zinc ion per subunit.</text>
</comment>
<dbReference type="InterPro" id="IPR002481">
    <property type="entry name" value="FUR"/>
</dbReference>
<evidence type="ECO:0000256" key="3">
    <source>
        <dbReference type="ARBA" id="ARBA00022833"/>
    </source>
</evidence>
<evidence type="ECO:0000313" key="9">
    <source>
        <dbReference type="EMBL" id="SKC01140.1"/>
    </source>
</evidence>
<dbReference type="Proteomes" id="UP000190130">
    <property type="component" value="Unassembled WGS sequence"/>
</dbReference>
<dbReference type="GO" id="GO:0005829">
    <property type="term" value="C:cytosol"/>
    <property type="evidence" value="ECO:0007669"/>
    <property type="project" value="TreeGrafter"/>
</dbReference>
<evidence type="ECO:0000256" key="2">
    <source>
        <dbReference type="ARBA" id="ARBA00022491"/>
    </source>
</evidence>
<feature type="region of interest" description="Disordered" evidence="8">
    <location>
        <begin position="1"/>
        <end position="38"/>
    </location>
</feature>
<accession>A0A1T5FYH4</accession>
<sequence>MPDDPSQRNMTKMQPAAHPHDDHVHHTHGEDCRHAEDHRRHAAEALARAERICRERGLRLTPIRRQALEALHADHRPVGAYDLADRISPAGGRRLAPISIYRALDFLVEQGFVHRLSSKNAYIACLHGHGANEVVAFLICEACGGVDEDSSPAMKKAVAAIAENRQFSPSHQMVEIVGRCEHCRSAGS</sequence>
<keyword evidence="3 7" id="KW-0862">Zinc</keyword>
<keyword evidence="2" id="KW-0678">Repressor</keyword>
<reference evidence="9 10" key="1">
    <citation type="submission" date="2017-02" db="EMBL/GenBank/DDBJ databases">
        <authorList>
            <person name="Peterson S.W."/>
        </authorList>
    </citation>
    <scope>NUCLEOTIDE SEQUENCE [LARGE SCALE GENOMIC DNA]</scope>
    <source>
        <strain evidence="9 10">DSM 9653</strain>
    </source>
</reference>
<evidence type="ECO:0000256" key="1">
    <source>
        <dbReference type="ARBA" id="ARBA00007957"/>
    </source>
</evidence>
<dbReference type="EMBL" id="FUYX01000010">
    <property type="protein sequence ID" value="SKC01140.1"/>
    <property type="molecule type" value="Genomic_DNA"/>
</dbReference>
<evidence type="ECO:0000256" key="8">
    <source>
        <dbReference type="SAM" id="MobiDB-lite"/>
    </source>
</evidence>
<feature type="binding site" evidence="7">
    <location>
        <position position="140"/>
    </location>
    <ligand>
        <name>Zn(2+)</name>
        <dbReference type="ChEBI" id="CHEBI:29105"/>
    </ligand>
</feature>
<evidence type="ECO:0000256" key="4">
    <source>
        <dbReference type="ARBA" id="ARBA00023015"/>
    </source>
</evidence>
<dbReference type="PANTHER" id="PTHR33202">
    <property type="entry name" value="ZINC UPTAKE REGULATION PROTEIN"/>
    <property type="match status" value="1"/>
</dbReference>
<dbReference type="GO" id="GO:1900376">
    <property type="term" value="P:regulation of secondary metabolite biosynthetic process"/>
    <property type="evidence" value="ECO:0007669"/>
    <property type="project" value="TreeGrafter"/>
</dbReference>
<dbReference type="AlphaFoldDB" id="A0A1T5FYH4"/>